<organism evidence="1 2">
    <name type="scientific">Eumeta variegata</name>
    <name type="common">Bagworm moth</name>
    <name type="synonym">Eumeta japonica</name>
    <dbReference type="NCBI Taxonomy" id="151549"/>
    <lineage>
        <taxon>Eukaryota</taxon>
        <taxon>Metazoa</taxon>
        <taxon>Ecdysozoa</taxon>
        <taxon>Arthropoda</taxon>
        <taxon>Hexapoda</taxon>
        <taxon>Insecta</taxon>
        <taxon>Pterygota</taxon>
        <taxon>Neoptera</taxon>
        <taxon>Endopterygota</taxon>
        <taxon>Lepidoptera</taxon>
        <taxon>Glossata</taxon>
        <taxon>Ditrysia</taxon>
        <taxon>Tineoidea</taxon>
        <taxon>Psychidae</taxon>
        <taxon>Oiketicinae</taxon>
        <taxon>Eumeta</taxon>
    </lineage>
</organism>
<comment type="caution">
    <text evidence="1">The sequence shown here is derived from an EMBL/GenBank/DDBJ whole genome shotgun (WGS) entry which is preliminary data.</text>
</comment>
<dbReference type="EMBL" id="BGZK01000024">
    <property type="protein sequence ID" value="GBP07070.1"/>
    <property type="molecule type" value="Genomic_DNA"/>
</dbReference>
<evidence type="ECO:0000313" key="2">
    <source>
        <dbReference type="Proteomes" id="UP000299102"/>
    </source>
</evidence>
<dbReference type="Proteomes" id="UP000299102">
    <property type="component" value="Unassembled WGS sequence"/>
</dbReference>
<proteinExistence type="predicted"/>
<gene>
    <name evidence="1" type="ORF">EVAR_4481_1</name>
</gene>
<protein>
    <submittedName>
        <fullName evidence="1">Uncharacterized protein</fullName>
    </submittedName>
</protein>
<name>A0A4C1T0K9_EUMVA</name>
<keyword evidence="2" id="KW-1185">Reference proteome</keyword>
<evidence type="ECO:0000313" key="1">
    <source>
        <dbReference type="EMBL" id="GBP07070.1"/>
    </source>
</evidence>
<dbReference type="AlphaFoldDB" id="A0A4C1T0K9"/>
<sequence>MKPLQPRLEKPVVLDVGTVLLVMLTYQYPTHIGPTWSRFGPNKTYREIKNKIWEVAALSNLRPSSKAIVAVAEVHCETGVYAVSTKPVSMLKKIAAEALFVIRLRAAESLAPPVEELAVISARDDYGRLYVWPWRWTDIQQII</sequence>
<reference evidence="1 2" key="1">
    <citation type="journal article" date="2019" name="Commun. Biol.">
        <title>The bagworm genome reveals a unique fibroin gene that provides high tensile strength.</title>
        <authorList>
            <person name="Kono N."/>
            <person name="Nakamura H."/>
            <person name="Ohtoshi R."/>
            <person name="Tomita M."/>
            <person name="Numata K."/>
            <person name="Arakawa K."/>
        </authorList>
    </citation>
    <scope>NUCLEOTIDE SEQUENCE [LARGE SCALE GENOMIC DNA]</scope>
</reference>
<accession>A0A4C1T0K9</accession>